<dbReference type="AlphaFoldDB" id="A0A081KGS3"/>
<reference evidence="10 11" key="1">
    <citation type="submission" date="2014-06" db="EMBL/GenBank/DDBJ databases">
        <title>Whole Genome Sequences of Three Symbiotic Endozoicomonas Bacteria.</title>
        <authorList>
            <person name="Neave M.J."/>
            <person name="Apprill A."/>
            <person name="Voolstra C.R."/>
        </authorList>
    </citation>
    <scope>NUCLEOTIDE SEQUENCE [LARGE SCALE GENOMIC DNA]</scope>
    <source>
        <strain evidence="10 11">DSM 22380</strain>
    </source>
</reference>
<evidence type="ECO:0000256" key="1">
    <source>
        <dbReference type="ARBA" id="ARBA00004651"/>
    </source>
</evidence>
<dbReference type="InterPro" id="IPR004704">
    <property type="entry name" value="PTS_IID_man"/>
</dbReference>
<evidence type="ECO:0000256" key="2">
    <source>
        <dbReference type="ARBA" id="ARBA00022448"/>
    </source>
</evidence>
<dbReference type="RefSeq" id="WP_020581891.1">
    <property type="nucleotide sequence ID" value="NZ_JOJP01000001.1"/>
</dbReference>
<organism evidence="10 11">
    <name type="scientific">Endozoicomonas elysicola</name>
    <dbReference type="NCBI Taxonomy" id="305900"/>
    <lineage>
        <taxon>Bacteria</taxon>
        <taxon>Pseudomonadati</taxon>
        <taxon>Pseudomonadota</taxon>
        <taxon>Gammaproteobacteria</taxon>
        <taxon>Oceanospirillales</taxon>
        <taxon>Endozoicomonadaceae</taxon>
        <taxon>Endozoicomonas</taxon>
    </lineage>
</organism>
<dbReference type="InterPro" id="IPR050303">
    <property type="entry name" value="GatZ_KbaZ_carbometab"/>
</dbReference>
<feature type="transmembrane region" description="Helical" evidence="9">
    <location>
        <begin position="277"/>
        <end position="295"/>
    </location>
</feature>
<keyword evidence="3" id="KW-1003">Cell membrane</keyword>
<dbReference type="Pfam" id="PF03613">
    <property type="entry name" value="EIID-AGA"/>
    <property type="match status" value="1"/>
</dbReference>
<protein>
    <submittedName>
        <fullName evidence="10">PTS system N-acetylgalactosamine-specific transporter subunit IID</fullName>
    </submittedName>
</protein>
<dbReference type="Proteomes" id="UP000027997">
    <property type="component" value="Unassembled WGS sequence"/>
</dbReference>
<evidence type="ECO:0000256" key="9">
    <source>
        <dbReference type="SAM" id="Phobius"/>
    </source>
</evidence>
<evidence type="ECO:0000313" key="11">
    <source>
        <dbReference type="Proteomes" id="UP000027997"/>
    </source>
</evidence>
<dbReference type="PROSITE" id="PS51108">
    <property type="entry name" value="PTS_EIID"/>
    <property type="match status" value="1"/>
</dbReference>
<dbReference type="STRING" id="305900.GV64_23860"/>
<evidence type="ECO:0000256" key="5">
    <source>
        <dbReference type="ARBA" id="ARBA00022683"/>
    </source>
</evidence>
<keyword evidence="4" id="KW-0762">Sugar transport</keyword>
<keyword evidence="5" id="KW-0598">Phosphotransferase system</keyword>
<keyword evidence="2" id="KW-0813">Transport</keyword>
<dbReference type="eggNOG" id="COG3716">
    <property type="taxonomic scope" value="Bacteria"/>
</dbReference>
<accession>A0A081KGS3</accession>
<dbReference type="EMBL" id="JOJP01000001">
    <property type="protein sequence ID" value="KEI73349.1"/>
    <property type="molecule type" value="Genomic_DNA"/>
</dbReference>
<proteinExistence type="predicted"/>
<keyword evidence="8 9" id="KW-0472">Membrane</keyword>
<feature type="transmembrane region" description="Helical" evidence="9">
    <location>
        <begin position="207"/>
        <end position="228"/>
    </location>
</feature>
<name>A0A081KGS3_9GAMM</name>
<keyword evidence="6 9" id="KW-0812">Transmembrane</keyword>
<evidence type="ECO:0000256" key="3">
    <source>
        <dbReference type="ARBA" id="ARBA00022475"/>
    </source>
</evidence>
<comment type="caution">
    <text evidence="10">The sequence shown here is derived from an EMBL/GenBank/DDBJ whole genome shotgun (WGS) entry which is preliminary data.</text>
</comment>
<evidence type="ECO:0000313" key="10">
    <source>
        <dbReference type="EMBL" id="KEI73349.1"/>
    </source>
</evidence>
<keyword evidence="7 9" id="KW-1133">Transmembrane helix</keyword>
<dbReference type="GO" id="GO:0009401">
    <property type="term" value="P:phosphoenolpyruvate-dependent sugar phosphotransferase system"/>
    <property type="evidence" value="ECO:0007669"/>
    <property type="project" value="UniProtKB-KW"/>
</dbReference>
<keyword evidence="11" id="KW-1185">Reference proteome</keyword>
<feature type="transmembrane region" description="Helical" evidence="9">
    <location>
        <begin position="253"/>
        <end position="270"/>
    </location>
</feature>
<dbReference type="GO" id="GO:0005886">
    <property type="term" value="C:plasma membrane"/>
    <property type="evidence" value="ECO:0007669"/>
    <property type="project" value="UniProtKB-SubCell"/>
</dbReference>
<evidence type="ECO:0000256" key="4">
    <source>
        <dbReference type="ARBA" id="ARBA00022597"/>
    </source>
</evidence>
<sequence>MASNTAYVNDIAEGKALVDGVSDEILNQDYFEDQSKEEVITKKDLWNISIRGLFMEGNFNYERMQAGGWAYTLIPILKKIHKNKNDLAKSLKMHLELFNASPKLFTFIVGLVAAMEQNKEKPSTIRSLKVAAMGPTGGIGDAIDHMTLMPITLGIGASIALDGSVAGPFVFFFLYQMIHFPLYFWLTFYGYQSGVNALAQLKEKTVLLSRAATILGLTVVGALSASFIKISTPLVVEAGQATVHIQTDLLDKIMPNLLPLGFVFMMYYLVQKGKSPSGLIGLTMVIGIAGKYLGIL</sequence>
<comment type="subcellular location">
    <subcellularLocation>
        <location evidence="1">Cell membrane</location>
        <topology evidence="1">Multi-pass membrane protein</topology>
    </subcellularLocation>
</comment>
<evidence type="ECO:0000256" key="7">
    <source>
        <dbReference type="ARBA" id="ARBA00022989"/>
    </source>
</evidence>
<evidence type="ECO:0000256" key="8">
    <source>
        <dbReference type="ARBA" id="ARBA00023136"/>
    </source>
</evidence>
<evidence type="ECO:0000256" key="6">
    <source>
        <dbReference type="ARBA" id="ARBA00022692"/>
    </source>
</evidence>
<dbReference type="PANTHER" id="PTHR32502">
    <property type="entry name" value="N-ACETYLGALACTOSAMINE PERMEASE II COMPONENT-RELATED"/>
    <property type="match status" value="1"/>
</dbReference>
<gene>
    <name evidence="10" type="ORF">GV64_23860</name>
</gene>
<dbReference type="PANTHER" id="PTHR32502:SF5">
    <property type="entry name" value="N-ACETYLGALACTOSAMINE PERMEASE IID COMPONENT-RELATED"/>
    <property type="match status" value="1"/>
</dbReference>